<comment type="caution">
    <text evidence="2">The sequence shown here is derived from an EMBL/GenBank/DDBJ whole genome shotgun (WGS) entry which is preliminary data.</text>
</comment>
<sequence>MIKIITITLIIFSLPILAYGQGIDVSTILNFLFPSNVLTGLTEAWNTANNWLQDRFGLDLRRIVSWLGGLLVALFEFFIGIIKWIIELVKK</sequence>
<evidence type="ECO:0000313" key="2">
    <source>
        <dbReference type="EMBL" id="KKW15064.1"/>
    </source>
</evidence>
<feature type="transmembrane region" description="Helical" evidence="1">
    <location>
        <begin position="63"/>
        <end position="86"/>
    </location>
</feature>
<gene>
    <name evidence="2" type="ORF">UY55_C0002G0122</name>
</gene>
<accession>A0A0G1Z7V7</accession>
<dbReference type="AlphaFoldDB" id="A0A0G1Z7V7"/>
<organism evidence="2 3">
    <name type="scientific">Candidatus Jorgensenbacteria bacterium GW2011_GWB1_50_10</name>
    <dbReference type="NCBI Taxonomy" id="1618665"/>
    <lineage>
        <taxon>Bacteria</taxon>
        <taxon>Candidatus Joergenseniibacteriota</taxon>
    </lineage>
</organism>
<keyword evidence="1" id="KW-0472">Membrane</keyword>
<evidence type="ECO:0000256" key="1">
    <source>
        <dbReference type="SAM" id="Phobius"/>
    </source>
</evidence>
<dbReference type="Proteomes" id="UP000034224">
    <property type="component" value="Unassembled WGS sequence"/>
</dbReference>
<keyword evidence="1" id="KW-1133">Transmembrane helix</keyword>
<dbReference type="EMBL" id="LCQK01000002">
    <property type="protein sequence ID" value="KKW15064.1"/>
    <property type="molecule type" value="Genomic_DNA"/>
</dbReference>
<protein>
    <submittedName>
        <fullName evidence="2">Uncharacterized protein</fullName>
    </submittedName>
</protein>
<name>A0A0G1Z7V7_9BACT</name>
<dbReference type="STRING" id="1618665.UY55_C0002G0122"/>
<evidence type="ECO:0000313" key="3">
    <source>
        <dbReference type="Proteomes" id="UP000034224"/>
    </source>
</evidence>
<keyword evidence="1" id="KW-0812">Transmembrane</keyword>
<proteinExistence type="predicted"/>
<reference evidence="2 3" key="1">
    <citation type="journal article" date="2015" name="Nature">
        <title>rRNA introns, odd ribosomes, and small enigmatic genomes across a large radiation of phyla.</title>
        <authorList>
            <person name="Brown C.T."/>
            <person name="Hug L.A."/>
            <person name="Thomas B.C."/>
            <person name="Sharon I."/>
            <person name="Castelle C.J."/>
            <person name="Singh A."/>
            <person name="Wilkins M.J."/>
            <person name="Williams K.H."/>
            <person name="Banfield J.F."/>
        </authorList>
    </citation>
    <scope>NUCLEOTIDE SEQUENCE [LARGE SCALE GENOMIC DNA]</scope>
</reference>